<reference evidence="2" key="1">
    <citation type="journal article" date="2019" name="Curr. Biol.">
        <title>Genome Sequence of Striga asiatica Provides Insight into the Evolution of Plant Parasitism.</title>
        <authorList>
            <person name="Yoshida S."/>
            <person name="Kim S."/>
            <person name="Wafula E.K."/>
            <person name="Tanskanen J."/>
            <person name="Kim Y.M."/>
            <person name="Honaas L."/>
            <person name="Yang Z."/>
            <person name="Spallek T."/>
            <person name="Conn C.E."/>
            <person name="Ichihashi Y."/>
            <person name="Cheong K."/>
            <person name="Cui S."/>
            <person name="Der J.P."/>
            <person name="Gundlach H."/>
            <person name="Jiao Y."/>
            <person name="Hori C."/>
            <person name="Ishida J.K."/>
            <person name="Kasahara H."/>
            <person name="Kiba T."/>
            <person name="Kim M.S."/>
            <person name="Koo N."/>
            <person name="Laohavisit A."/>
            <person name="Lee Y.H."/>
            <person name="Lumba S."/>
            <person name="McCourt P."/>
            <person name="Mortimer J.C."/>
            <person name="Mutuku J.M."/>
            <person name="Nomura T."/>
            <person name="Sasaki-Sekimoto Y."/>
            <person name="Seto Y."/>
            <person name="Wang Y."/>
            <person name="Wakatake T."/>
            <person name="Sakakibara H."/>
            <person name="Demura T."/>
            <person name="Yamaguchi S."/>
            <person name="Yoneyama K."/>
            <person name="Manabe R.I."/>
            <person name="Nelson D.C."/>
            <person name="Schulman A.H."/>
            <person name="Timko M.P."/>
            <person name="dePamphilis C.W."/>
            <person name="Choi D."/>
            <person name="Shirasu K."/>
        </authorList>
    </citation>
    <scope>NUCLEOTIDE SEQUENCE [LARGE SCALE GENOMIC DNA]</scope>
    <source>
        <strain evidence="2">cv. UVA1</strain>
    </source>
</reference>
<keyword evidence="2" id="KW-1185">Reference proteome</keyword>
<organism evidence="1 2">
    <name type="scientific">Striga asiatica</name>
    <name type="common">Asiatic witchweed</name>
    <name type="synonym">Buchnera asiatica</name>
    <dbReference type="NCBI Taxonomy" id="4170"/>
    <lineage>
        <taxon>Eukaryota</taxon>
        <taxon>Viridiplantae</taxon>
        <taxon>Streptophyta</taxon>
        <taxon>Embryophyta</taxon>
        <taxon>Tracheophyta</taxon>
        <taxon>Spermatophyta</taxon>
        <taxon>Magnoliopsida</taxon>
        <taxon>eudicotyledons</taxon>
        <taxon>Gunneridae</taxon>
        <taxon>Pentapetalae</taxon>
        <taxon>asterids</taxon>
        <taxon>lamiids</taxon>
        <taxon>Lamiales</taxon>
        <taxon>Orobanchaceae</taxon>
        <taxon>Buchnereae</taxon>
        <taxon>Striga</taxon>
    </lineage>
</organism>
<dbReference type="AlphaFoldDB" id="A0A5A7R703"/>
<protein>
    <submittedName>
        <fullName evidence="1">Peptidase family C54 protein</fullName>
    </submittedName>
</protein>
<dbReference type="Proteomes" id="UP000325081">
    <property type="component" value="Unassembled WGS sequence"/>
</dbReference>
<name>A0A5A7R703_STRAF</name>
<dbReference type="EMBL" id="BKCP01010515">
    <property type="protein sequence ID" value="GER53206.1"/>
    <property type="molecule type" value="Genomic_DNA"/>
</dbReference>
<evidence type="ECO:0000313" key="2">
    <source>
        <dbReference type="Proteomes" id="UP000325081"/>
    </source>
</evidence>
<proteinExistence type="predicted"/>
<sequence>MAGLVYSSGLCELVANGCLWSDGTARPRRLMDIRGTPARRGIATWTEIRGLVSRWLWGCCSRLACGLSEMLDDAGGRRAAIPGGRDCCHLSGIANSGRLVLATHEQVLFVVAESRKKGG</sequence>
<accession>A0A5A7R703</accession>
<gene>
    <name evidence="1" type="ORF">STAS_30725</name>
</gene>
<comment type="caution">
    <text evidence="1">The sequence shown here is derived from an EMBL/GenBank/DDBJ whole genome shotgun (WGS) entry which is preliminary data.</text>
</comment>
<evidence type="ECO:0000313" key="1">
    <source>
        <dbReference type="EMBL" id="GER53206.1"/>
    </source>
</evidence>